<accession>A0AA85BKB8</accession>
<sequence length="196" mass="22125">MRMSVNSMNNAIIDIIALSMTDFLVCTFSSNVCRLAYELMQTRHMELGDATQLFHSIDKLFHEEDYGRLKFDVIISDMKVNLKYGDVVEIRQINWNGSVLVKLVQSSEDIHNKNQKVKSHHVTERKSTMQQLKSSPLHHDNNNNNNHHHQSRNQQNQSRSKSANMFNRKLSSTSTSTSASAAAATAVASSSSSIIM</sequence>
<evidence type="ECO:0000313" key="7">
    <source>
        <dbReference type="WBParaSite" id="SMTH1_63810.1"/>
    </source>
</evidence>
<name>A0AA85BKB8_9TREM</name>
<dbReference type="Pfam" id="PF19745">
    <property type="entry name" value="FUT8_N_cat"/>
    <property type="match status" value="1"/>
</dbReference>
<evidence type="ECO:0000259" key="5">
    <source>
        <dbReference type="PROSITE" id="PS51659"/>
    </source>
</evidence>
<comment type="caution">
    <text evidence="3">Lacks conserved residue(s) required for the propagation of feature annotation.</text>
</comment>
<dbReference type="AlphaFoldDB" id="A0AA85BKB8"/>
<keyword evidence="1 3" id="KW-0328">Glycosyltransferase</keyword>
<dbReference type="Proteomes" id="UP000050791">
    <property type="component" value="Unassembled WGS sequence"/>
</dbReference>
<comment type="similarity">
    <text evidence="3">Belongs to the glycosyltransferase 23 family.</text>
</comment>
<dbReference type="WBParaSite" id="SMTH1_63810.1">
    <property type="protein sequence ID" value="SMTH1_63810.1"/>
    <property type="gene ID" value="SMTH1_63810"/>
</dbReference>
<evidence type="ECO:0000256" key="3">
    <source>
        <dbReference type="PROSITE-ProRule" id="PRU00992"/>
    </source>
</evidence>
<evidence type="ECO:0000256" key="2">
    <source>
        <dbReference type="ARBA" id="ARBA00022679"/>
    </source>
</evidence>
<evidence type="ECO:0000256" key="4">
    <source>
        <dbReference type="SAM" id="MobiDB-lite"/>
    </source>
</evidence>
<dbReference type="GO" id="GO:0046921">
    <property type="term" value="F:alpha-(1-&gt;6)-fucosyltransferase activity"/>
    <property type="evidence" value="ECO:0007669"/>
    <property type="project" value="TreeGrafter"/>
</dbReference>
<dbReference type="Gene3D" id="3.40.50.11350">
    <property type="match status" value="1"/>
</dbReference>
<dbReference type="PROSITE" id="PS51659">
    <property type="entry name" value="GT23"/>
    <property type="match status" value="1"/>
</dbReference>
<reference evidence="7" key="1">
    <citation type="submission" date="2023-11" db="UniProtKB">
        <authorList>
            <consortium name="WormBaseParasite"/>
        </authorList>
    </citation>
    <scope>IDENTIFICATION</scope>
</reference>
<dbReference type="PANTHER" id="PTHR13132:SF29">
    <property type="entry name" value="ALPHA-(1,6)-FUCOSYLTRANSFERASE"/>
    <property type="match status" value="1"/>
</dbReference>
<evidence type="ECO:0000313" key="6">
    <source>
        <dbReference type="Proteomes" id="UP000050791"/>
    </source>
</evidence>
<proteinExistence type="inferred from homology"/>
<dbReference type="GO" id="GO:0006487">
    <property type="term" value="P:protein N-linked glycosylation"/>
    <property type="evidence" value="ECO:0007669"/>
    <property type="project" value="TreeGrafter"/>
</dbReference>
<feature type="domain" description="GT23" evidence="5">
    <location>
        <begin position="1"/>
        <end position="57"/>
    </location>
</feature>
<organism evidence="6 7">
    <name type="scientific">Schistosoma mattheei</name>
    <dbReference type="NCBI Taxonomy" id="31246"/>
    <lineage>
        <taxon>Eukaryota</taxon>
        <taxon>Metazoa</taxon>
        <taxon>Spiralia</taxon>
        <taxon>Lophotrochozoa</taxon>
        <taxon>Platyhelminthes</taxon>
        <taxon>Trematoda</taxon>
        <taxon>Digenea</taxon>
        <taxon>Strigeidida</taxon>
        <taxon>Schistosomatoidea</taxon>
        <taxon>Schistosomatidae</taxon>
        <taxon>Schistosoma</taxon>
    </lineage>
</organism>
<keyword evidence="2 3" id="KW-0808">Transferase</keyword>
<feature type="compositionally biased region" description="Low complexity" evidence="4">
    <location>
        <begin position="171"/>
        <end position="196"/>
    </location>
</feature>
<evidence type="ECO:0000256" key="1">
    <source>
        <dbReference type="ARBA" id="ARBA00022676"/>
    </source>
</evidence>
<dbReference type="InterPro" id="IPR027350">
    <property type="entry name" value="GT23_dom"/>
</dbReference>
<dbReference type="PANTHER" id="PTHR13132">
    <property type="entry name" value="ALPHA- 1,6 -FUCOSYLTRANSFERASE"/>
    <property type="match status" value="1"/>
</dbReference>
<protein>
    <recommendedName>
        <fullName evidence="5">GT23 domain-containing protein</fullName>
    </recommendedName>
</protein>
<feature type="region of interest" description="Disordered" evidence="4">
    <location>
        <begin position="111"/>
        <end position="196"/>
    </location>
</feature>
<dbReference type="InterPro" id="IPR045573">
    <property type="entry name" value="Fut8_N_cat"/>
</dbReference>